<reference evidence="2 3" key="1">
    <citation type="journal article" date="2009" name="Science">
        <title>Green evolution and dynamic adaptations revealed by genomes of the marine picoeukaryotes Micromonas.</title>
        <authorList>
            <person name="Worden A.Z."/>
            <person name="Lee J.H."/>
            <person name="Mock T."/>
            <person name="Rouze P."/>
            <person name="Simmons M.P."/>
            <person name="Aerts A.L."/>
            <person name="Allen A.E."/>
            <person name="Cuvelier M.L."/>
            <person name="Derelle E."/>
            <person name="Everett M.V."/>
            <person name="Foulon E."/>
            <person name="Grimwood J."/>
            <person name="Gundlach H."/>
            <person name="Henrissat B."/>
            <person name="Napoli C."/>
            <person name="McDonald S.M."/>
            <person name="Parker M.S."/>
            <person name="Rombauts S."/>
            <person name="Salamov A."/>
            <person name="Von Dassow P."/>
            <person name="Badger J.H."/>
            <person name="Coutinho P.M."/>
            <person name="Demir E."/>
            <person name="Dubchak I."/>
            <person name="Gentemann C."/>
            <person name="Eikrem W."/>
            <person name="Gready J.E."/>
            <person name="John U."/>
            <person name="Lanier W."/>
            <person name="Lindquist E.A."/>
            <person name="Lucas S."/>
            <person name="Mayer K.F."/>
            <person name="Moreau H."/>
            <person name="Not F."/>
            <person name="Otillar R."/>
            <person name="Panaud O."/>
            <person name="Pangilinan J."/>
            <person name="Paulsen I."/>
            <person name="Piegu B."/>
            <person name="Poliakov A."/>
            <person name="Robbens S."/>
            <person name="Schmutz J."/>
            <person name="Toulza E."/>
            <person name="Wyss T."/>
            <person name="Zelensky A."/>
            <person name="Zhou K."/>
            <person name="Armbrust E.V."/>
            <person name="Bhattacharya D."/>
            <person name="Goodenough U.W."/>
            <person name="Van de Peer Y."/>
            <person name="Grigoriev I.V."/>
        </authorList>
    </citation>
    <scope>NUCLEOTIDE SEQUENCE [LARGE SCALE GENOMIC DNA]</scope>
    <source>
        <strain evidence="3">RCC299 / NOUM17</strain>
    </source>
</reference>
<proteinExistence type="predicted"/>
<organism evidence="2 3">
    <name type="scientific">Micromonas commoda (strain RCC299 / NOUM17 / CCMP2709)</name>
    <name type="common">Picoplanktonic green alga</name>
    <dbReference type="NCBI Taxonomy" id="296587"/>
    <lineage>
        <taxon>Eukaryota</taxon>
        <taxon>Viridiplantae</taxon>
        <taxon>Chlorophyta</taxon>
        <taxon>Mamiellophyceae</taxon>
        <taxon>Mamiellales</taxon>
        <taxon>Mamiellaceae</taxon>
        <taxon>Micromonas</taxon>
    </lineage>
</organism>
<dbReference type="OMA" id="WDASERM"/>
<dbReference type="KEGG" id="mis:MICPUN_51074"/>
<gene>
    <name evidence="2" type="ORF">MICPUN_51074</name>
</gene>
<sequence>MLRCASGRDVAAVCSRLMWDASERMSRDASASEAAPSSRLRSALASSCAELCSCLHSIAAARGRSARGARRAAEDSCAAGEVPDPTATARPQLGTSMFPPKTRQRERELVATWHALERLQSRKRAGGDVAGSMSAVGASASSGVSHERLAWRARVAGVASTSARRALVRPPGGPRRRTNNGTRTPVGEGASRPRTRRREVDSDTRGDKLFNAFESNVNALLRLVRDTTGARASPSFVRGLIENTLTDITRRRVSVATLRLYPDGVVIEGLAIGENLTVDKLLVRAKLQPLLDVMGEWQTATEGTPAPEIYIDSVRCRGVRCVDTYFDGIRDAFDLYVHAPGAIVIQSLKLYDLSFDIAPHESFEGRDVAPNRRLLRLAALALGTEDAPVDSREPVSSLAGCMSKLLEPGRAAIEAGVDVRRAEARAAGRSFDEGTSYGDAKSERTYYPGTKILKTMTATKPRRKPAENRDPFAALRGFVPPAVMDTVDANLRQYAPEVIAGLNASQAVIESIGPMVLTDVAAVAAKGAELARAADLAGITRVGSSGEVLLDVSVVSALVAAGLTDRRWVADGGKLMVKLVESGVGAVLLEKAELLRVLAERRLITRLLDLELMDALLDRPEMTKEMFRSGVVKGVLTNGVLEALLAAGKEDVVCGLLRSGMLEILMDTGLLPRMMTYERDPGESVVPPTGSVDLSVDEG</sequence>
<evidence type="ECO:0000313" key="2">
    <source>
        <dbReference type="EMBL" id="ACO65282.1"/>
    </source>
</evidence>
<evidence type="ECO:0000313" key="3">
    <source>
        <dbReference type="Proteomes" id="UP000002009"/>
    </source>
</evidence>
<evidence type="ECO:0000256" key="1">
    <source>
        <dbReference type="SAM" id="MobiDB-lite"/>
    </source>
</evidence>
<dbReference type="RefSeq" id="XP_002504024.1">
    <property type="nucleotide sequence ID" value="XM_002503978.1"/>
</dbReference>
<feature type="region of interest" description="Disordered" evidence="1">
    <location>
        <begin position="680"/>
        <end position="699"/>
    </location>
</feature>
<accession>C1EAX5</accession>
<dbReference type="GeneID" id="8244967"/>
<keyword evidence="3" id="KW-1185">Reference proteome</keyword>
<protein>
    <submittedName>
        <fullName evidence="2">Uncharacterized protein</fullName>
    </submittedName>
</protein>
<name>C1EAX5_MICCC</name>
<dbReference type="OrthoDB" id="10638371at2759"/>
<dbReference type="EMBL" id="CP001328">
    <property type="protein sequence ID" value="ACO65282.1"/>
    <property type="molecule type" value="Genomic_DNA"/>
</dbReference>
<dbReference type="Proteomes" id="UP000002009">
    <property type="component" value="Chromosome 7"/>
</dbReference>
<feature type="region of interest" description="Disordered" evidence="1">
    <location>
        <begin position="75"/>
        <end position="104"/>
    </location>
</feature>
<dbReference type="AlphaFoldDB" id="C1EAX5"/>
<feature type="region of interest" description="Disordered" evidence="1">
    <location>
        <begin position="160"/>
        <end position="203"/>
    </location>
</feature>
<dbReference type="InParanoid" id="C1EAX5"/>